<gene>
    <name evidence="1" type="ORF">F2Q68_00020218</name>
</gene>
<evidence type="ECO:0000313" key="2">
    <source>
        <dbReference type="Proteomes" id="UP000712281"/>
    </source>
</evidence>
<dbReference type="AlphaFoldDB" id="A0A8S9FN64"/>
<protein>
    <submittedName>
        <fullName evidence="1">Uncharacterized protein</fullName>
    </submittedName>
</protein>
<sequence length="109" mass="12652">MKFKSMGSKPGIRWLEIDHSRDLHLLLRILLELYLISSHQVRDSDEIVKSIPNMVSEPMVVYYLCRASFWVLFKRVDPRPKLDPSSWMSLPESGIIQSMFAFSILVARG</sequence>
<comment type="caution">
    <text evidence="1">The sequence shown here is derived from an EMBL/GenBank/DDBJ whole genome shotgun (WGS) entry which is preliminary data.</text>
</comment>
<proteinExistence type="predicted"/>
<evidence type="ECO:0000313" key="1">
    <source>
        <dbReference type="EMBL" id="KAF2535090.1"/>
    </source>
</evidence>
<dbReference type="Proteomes" id="UP000712281">
    <property type="component" value="Unassembled WGS sequence"/>
</dbReference>
<dbReference type="EMBL" id="QGKW02002228">
    <property type="protein sequence ID" value="KAF2535090.1"/>
    <property type="molecule type" value="Genomic_DNA"/>
</dbReference>
<organism evidence="1 2">
    <name type="scientific">Brassica cretica</name>
    <name type="common">Mustard</name>
    <dbReference type="NCBI Taxonomy" id="69181"/>
    <lineage>
        <taxon>Eukaryota</taxon>
        <taxon>Viridiplantae</taxon>
        <taxon>Streptophyta</taxon>
        <taxon>Embryophyta</taxon>
        <taxon>Tracheophyta</taxon>
        <taxon>Spermatophyta</taxon>
        <taxon>Magnoliopsida</taxon>
        <taxon>eudicotyledons</taxon>
        <taxon>Gunneridae</taxon>
        <taxon>Pentapetalae</taxon>
        <taxon>rosids</taxon>
        <taxon>malvids</taxon>
        <taxon>Brassicales</taxon>
        <taxon>Brassicaceae</taxon>
        <taxon>Brassiceae</taxon>
        <taxon>Brassica</taxon>
    </lineage>
</organism>
<name>A0A8S9FN64_BRACR</name>
<accession>A0A8S9FN64</accession>
<reference evidence="1" key="1">
    <citation type="submission" date="2019-12" db="EMBL/GenBank/DDBJ databases">
        <title>Genome sequencing and annotation of Brassica cretica.</title>
        <authorList>
            <person name="Studholme D.J."/>
            <person name="Sarris P.F."/>
        </authorList>
    </citation>
    <scope>NUCLEOTIDE SEQUENCE</scope>
    <source>
        <strain evidence="1">PFS-001/15</strain>
        <tissue evidence="1">Leaf</tissue>
    </source>
</reference>